<dbReference type="InterPro" id="IPR001873">
    <property type="entry name" value="ENaC"/>
</dbReference>
<keyword evidence="3 11" id="KW-0894">Sodium channel</keyword>
<evidence type="ECO:0000256" key="2">
    <source>
        <dbReference type="ARBA" id="ARBA00022448"/>
    </source>
</evidence>
<dbReference type="GO" id="GO:0015280">
    <property type="term" value="F:ligand-gated sodium channel activity"/>
    <property type="evidence" value="ECO:0007669"/>
    <property type="project" value="TreeGrafter"/>
</dbReference>
<dbReference type="Pfam" id="PF00858">
    <property type="entry name" value="ASC"/>
    <property type="match status" value="1"/>
</dbReference>
<sequence length="484" mass="55717">MEMEELKAIREKRENCMKEVKDAWKSETGEATRVIKDFSGYTTLHGFHFVLDSASRIRRIIWITLISLGICALFFQFRDNWRKLQSYESVIGKDIDHAEKLLFPAITICNQNMMRKSKIWGTDAQTFLDQQDQVKLHIFGNKLLEQETSPDFDPGESVMKNGHNLSEMMKDCKWKNQPCAPANFSSFISFMRGVCYTFNSDRRGHQKLYVTTSGKIQALSLYLDAQPEEYYGPYSYDATGFKIMIHDQKDLYPNIEDLALDITPGFTTNIRVRRSKMVSLPAPFKSACSEKSLAAFKVYSQYACLLECYTNITLEVCGCRLLSMPSFDENKTRYCSAKEIFTCVFPKYGKFNPSSCACPAPCTEIRYHVQASMAYAPSNHLWDTIFPMYNMSSNDTEKVVEFQNYIRQRMAQVNIYYESLDTEVTEEKPAYDFNAFGSDVGGNMGLFLGCSLLTLCEFVDLIVIMCLRCWRKRNTVDLKADPYQ</sequence>
<evidence type="ECO:0000256" key="11">
    <source>
        <dbReference type="RuleBase" id="RU000679"/>
    </source>
</evidence>
<dbReference type="Gene3D" id="2.60.470.10">
    <property type="entry name" value="Acid-sensing ion channels like domains"/>
    <property type="match status" value="1"/>
</dbReference>
<evidence type="ECO:0000256" key="6">
    <source>
        <dbReference type="ARBA" id="ARBA00023053"/>
    </source>
</evidence>
<evidence type="ECO:0000256" key="3">
    <source>
        <dbReference type="ARBA" id="ARBA00022461"/>
    </source>
</evidence>
<comment type="similarity">
    <text evidence="11">Belongs to the amiloride-sensitive sodium channel (TC 1.A.6) family.</text>
</comment>
<feature type="transmembrane region" description="Helical" evidence="12">
    <location>
        <begin position="60"/>
        <end position="77"/>
    </location>
</feature>
<reference evidence="14" key="1">
    <citation type="journal article" date="2017" name="bioRxiv">
        <title>Comparative analysis of the genomes of Stylophora pistillata and Acropora digitifera provides evidence for extensive differences between species of corals.</title>
        <authorList>
            <person name="Voolstra C.R."/>
            <person name="Li Y."/>
            <person name="Liew Y.J."/>
            <person name="Baumgarten S."/>
            <person name="Zoccola D."/>
            <person name="Flot J.-F."/>
            <person name="Tambutte S."/>
            <person name="Allemand D."/>
            <person name="Aranda M."/>
        </authorList>
    </citation>
    <scope>NUCLEOTIDE SEQUENCE [LARGE SCALE GENOMIC DNA]</scope>
</reference>
<comment type="caution">
    <text evidence="13">The sequence shown here is derived from an EMBL/GenBank/DDBJ whole genome shotgun (WGS) entry which is preliminary data.</text>
</comment>
<dbReference type="PRINTS" id="PR01078">
    <property type="entry name" value="AMINACHANNEL"/>
</dbReference>
<dbReference type="Gene3D" id="1.10.287.770">
    <property type="entry name" value="YojJ-like"/>
    <property type="match status" value="1"/>
</dbReference>
<feature type="transmembrane region" description="Helical" evidence="12">
    <location>
        <begin position="444"/>
        <end position="467"/>
    </location>
</feature>
<dbReference type="Proteomes" id="UP000225706">
    <property type="component" value="Unassembled WGS sequence"/>
</dbReference>
<dbReference type="OrthoDB" id="6502088at2759"/>
<evidence type="ECO:0000256" key="10">
    <source>
        <dbReference type="ARBA" id="ARBA00023303"/>
    </source>
</evidence>
<evidence type="ECO:0000256" key="7">
    <source>
        <dbReference type="ARBA" id="ARBA00023065"/>
    </source>
</evidence>
<evidence type="ECO:0000256" key="1">
    <source>
        <dbReference type="ARBA" id="ARBA00004141"/>
    </source>
</evidence>
<keyword evidence="10 11" id="KW-0407">Ion channel</keyword>
<evidence type="ECO:0000313" key="13">
    <source>
        <dbReference type="EMBL" id="PFX20370.1"/>
    </source>
</evidence>
<dbReference type="PANTHER" id="PTHR11690">
    <property type="entry name" value="AMILORIDE-SENSITIVE SODIUM CHANNEL-RELATED"/>
    <property type="match status" value="1"/>
</dbReference>
<evidence type="ECO:0000256" key="9">
    <source>
        <dbReference type="ARBA" id="ARBA00023201"/>
    </source>
</evidence>
<keyword evidence="5 12" id="KW-1133">Transmembrane helix</keyword>
<accession>A0A2B4RUZ8</accession>
<dbReference type="GO" id="GO:0005886">
    <property type="term" value="C:plasma membrane"/>
    <property type="evidence" value="ECO:0007669"/>
    <property type="project" value="TreeGrafter"/>
</dbReference>
<proteinExistence type="inferred from homology"/>
<evidence type="ECO:0000313" key="14">
    <source>
        <dbReference type="Proteomes" id="UP000225706"/>
    </source>
</evidence>
<keyword evidence="6" id="KW-0915">Sodium</keyword>
<gene>
    <name evidence="13" type="primary">ASIC3</name>
    <name evidence="13" type="ORF">AWC38_SpisGene15158</name>
</gene>
<keyword evidence="8 12" id="KW-0472">Membrane</keyword>
<keyword evidence="7 11" id="KW-0406">Ion transport</keyword>
<keyword evidence="2 11" id="KW-0813">Transport</keyword>
<evidence type="ECO:0000256" key="8">
    <source>
        <dbReference type="ARBA" id="ARBA00023136"/>
    </source>
</evidence>
<evidence type="ECO:0000256" key="12">
    <source>
        <dbReference type="SAM" id="Phobius"/>
    </source>
</evidence>
<comment type="subcellular location">
    <subcellularLocation>
        <location evidence="1">Membrane</location>
        <topology evidence="1">Multi-pass membrane protein</topology>
    </subcellularLocation>
</comment>
<dbReference type="AlphaFoldDB" id="A0A2B4RUZ8"/>
<evidence type="ECO:0000256" key="4">
    <source>
        <dbReference type="ARBA" id="ARBA00022692"/>
    </source>
</evidence>
<evidence type="ECO:0000256" key="5">
    <source>
        <dbReference type="ARBA" id="ARBA00022989"/>
    </source>
</evidence>
<name>A0A2B4RUZ8_STYPI</name>
<dbReference type="PANTHER" id="PTHR11690:SF222">
    <property type="entry name" value="AMILORIDE-SENSITIVE SODIUM CHANNEL SUBUNIT GAMMA"/>
    <property type="match status" value="1"/>
</dbReference>
<dbReference type="EMBL" id="LSMT01000319">
    <property type="protein sequence ID" value="PFX20370.1"/>
    <property type="molecule type" value="Genomic_DNA"/>
</dbReference>
<organism evidence="13 14">
    <name type="scientific">Stylophora pistillata</name>
    <name type="common">Smooth cauliflower coral</name>
    <dbReference type="NCBI Taxonomy" id="50429"/>
    <lineage>
        <taxon>Eukaryota</taxon>
        <taxon>Metazoa</taxon>
        <taxon>Cnidaria</taxon>
        <taxon>Anthozoa</taxon>
        <taxon>Hexacorallia</taxon>
        <taxon>Scleractinia</taxon>
        <taxon>Astrocoeniina</taxon>
        <taxon>Pocilloporidae</taxon>
        <taxon>Stylophora</taxon>
    </lineage>
</organism>
<keyword evidence="4 11" id="KW-0812">Transmembrane</keyword>
<protein>
    <submittedName>
        <fullName evidence="13">Acid-sensing ion channel 3</fullName>
    </submittedName>
</protein>
<keyword evidence="9 11" id="KW-0739">Sodium transport</keyword>
<keyword evidence="14" id="KW-1185">Reference proteome</keyword>